<evidence type="ECO:0000256" key="10">
    <source>
        <dbReference type="PROSITE-ProRule" id="PRU00042"/>
    </source>
</evidence>
<evidence type="ECO:0000256" key="5">
    <source>
        <dbReference type="ARBA" id="ARBA00022833"/>
    </source>
</evidence>
<name>A0A9Q0EZC1_9TELE</name>
<keyword evidence="14" id="KW-1185">Reference proteome</keyword>
<protein>
    <recommendedName>
        <fullName evidence="12">C2H2-type domain-containing protein</fullName>
    </recommendedName>
</protein>
<dbReference type="GO" id="GO:0000981">
    <property type="term" value="F:DNA-binding transcription factor activity, RNA polymerase II-specific"/>
    <property type="evidence" value="ECO:0007669"/>
    <property type="project" value="TreeGrafter"/>
</dbReference>
<evidence type="ECO:0000256" key="4">
    <source>
        <dbReference type="ARBA" id="ARBA00022771"/>
    </source>
</evidence>
<dbReference type="AlphaFoldDB" id="A0A9Q0EZC1"/>
<dbReference type="Pfam" id="PF00096">
    <property type="entry name" value="zf-C2H2"/>
    <property type="match status" value="2"/>
</dbReference>
<feature type="domain" description="C2H2-type" evidence="12">
    <location>
        <begin position="236"/>
        <end position="263"/>
    </location>
</feature>
<reference evidence="13" key="1">
    <citation type="submission" date="2022-07" db="EMBL/GenBank/DDBJ databases">
        <title>Chromosome-level genome of Muraenolepis orangiensis.</title>
        <authorList>
            <person name="Kim J."/>
        </authorList>
    </citation>
    <scope>NUCLEOTIDE SEQUENCE</scope>
    <source>
        <strain evidence="13">KU_S4_2022</strain>
        <tissue evidence="13">Muscle</tissue>
    </source>
</reference>
<keyword evidence="8" id="KW-0804">Transcription</keyword>
<feature type="compositionally biased region" description="Gly residues" evidence="11">
    <location>
        <begin position="115"/>
        <end position="125"/>
    </location>
</feature>
<accession>A0A9Q0EZC1</accession>
<keyword evidence="3" id="KW-0677">Repeat</keyword>
<evidence type="ECO:0000256" key="2">
    <source>
        <dbReference type="ARBA" id="ARBA00022723"/>
    </source>
</evidence>
<dbReference type="SUPFAM" id="SSF57667">
    <property type="entry name" value="beta-beta-alpha zinc fingers"/>
    <property type="match status" value="2"/>
</dbReference>
<evidence type="ECO:0000313" key="13">
    <source>
        <dbReference type="EMBL" id="KAJ3614656.1"/>
    </source>
</evidence>
<feature type="compositionally biased region" description="Acidic residues" evidence="11">
    <location>
        <begin position="126"/>
        <end position="144"/>
    </location>
</feature>
<dbReference type="PROSITE" id="PS50157">
    <property type="entry name" value="ZINC_FINGER_C2H2_2"/>
    <property type="match status" value="3"/>
</dbReference>
<evidence type="ECO:0000313" key="14">
    <source>
        <dbReference type="Proteomes" id="UP001148018"/>
    </source>
</evidence>
<dbReference type="GO" id="GO:0008270">
    <property type="term" value="F:zinc ion binding"/>
    <property type="evidence" value="ECO:0007669"/>
    <property type="project" value="UniProtKB-KW"/>
</dbReference>
<dbReference type="EMBL" id="JANIIK010000034">
    <property type="protein sequence ID" value="KAJ3614656.1"/>
    <property type="molecule type" value="Genomic_DNA"/>
</dbReference>
<evidence type="ECO:0000256" key="1">
    <source>
        <dbReference type="ARBA" id="ARBA00004123"/>
    </source>
</evidence>
<evidence type="ECO:0000259" key="12">
    <source>
        <dbReference type="PROSITE" id="PS50157"/>
    </source>
</evidence>
<comment type="caution">
    <text evidence="13">The sequence shown here is derived from an EMBL/GenBank/DDBJ whole genome shotgun (WGS) entry which is preliminary data.</text>
</comment>
<dbReference type="GO" id="GO:0003677">
    <property type="term" value="F:DNA binding"/>
    <property type="evidence" value="ECO:0007669"/>
    <property type="project" value="UniProtKB-KW"/>
</dbReference>
<feature type="region of interest" description="Disordered" evidence="11">
    <location>
        <begin position="63"/>
        <end position="83"/>
    </location>
</feature>
<dbReference type="FunFam" id="3.30.160.60:FF:001485">
    <property type="entry name" value="Krueppel-related zinc finger protein"/>
    <property type="match status" value="1"/>
</dbReference>
<dbReference type="SMART" id="SM00355">
    <property type="entry name" value="ZnF_C2H2"/>
    <property type="match status" value="3"/>
</dbReference>
<feature type="domain" description="C2H2-type" evidence="12">
    <location>
        <begin position="264"/>
        <end position="291"/>
    </location>
</feature>
<dbReference type="PANTHER" id="PTHR24394">
    <property type="entry name" value="ZINC FINGER PROTEIN"/>
    <property type="match status" value="1"/>
</dbReference>
<comment type="subcellular location">
    <subcellularLocation>
        <location evidence="1">Nucleus</location>
    </subcellularLocation>
</comment>
<keyword evidence="6" id="KW-0805">Transcription regulation</keyword>
<dbReference type="GO" id="GO:0005634">
    <property type="term" value="C:nucleus"/>
    <property type="evidence" value="ECO:0007669"/>
    <property type="project" value="UniProtKB-SubCell"/>
</dbReference>
<feature type="compositionally biased region" description="Polar residues" evidence="11">
    <location>
        <begin position="32"/>
        <end position="44"/>
    </location>
</feature>
<feature type="region of interest" description="Disordered" evidence="11">
    <location>
        <begin position="107"/>
        <end position="146"/>
    </location>
</feature>
<keyword evidence="2" id="KW-0479">Metal-binding</keyword>
<dbReference type="OrthoDB" id="10018191at2759"/>
<evidence type="ECO:0000256" key="11">
    <source>
        <dbReference type="SAM" id="MobiDB-lite"/>
    </source>
</evidence>
<evidence type="ECO:0000256" key="9">
    <source>
        <dbReference type="ARBA" id="ARBA00023242"/>
    </source>
</evidence>
<dbReference type="PANTHER" id="PTHR24394:SF44">
    <property type="entry name" value="ZINC FINGER PROTEIN 271-LIKE"/>
    <property type="match status" value="1"/>
</dbReference>
<keyword evidence="5" id="KW-0862">Zinc</keyword>
<proteinExistence type="predicted"/>
<dbReference type="Gene3D" id="3.30.160.60">
    <property type="entry name" value="Classic Zinc Finger"/>
    <property type="match status" value="3"/>
</dbReference>
<keyword evidence="4 10" id="KW-0863">Zinc-finger</keyword>
<dbReference type="FunFam" id="3.30.160.60:FF:000710">
    <property type="entry name" value="Zinc finger protein 768"/>
    <property type="match status" value="1"/>
</dbReference>
<evidence type="ECO:0000256" key="6">
    <source>
        <dbReference type="ARBA" id="ARBA00023015"/>
    </source>
</evidence>
<evidence type="ECO:0000256" key="8">
    <source>
        <dbReference type="ARBA" id="ARBA00023163"/>
    </source>
</evidence>
<dbReference type="InterPro" id="IPR036236">
    <property type="entry name" value="Znf_C2H2_sf"/>
</dbReference>
<gene>
    <name evidence="13" type="ORF">NHX12_018227</name>
</gene>
<organism evidence="13 14">
    <name type="scientific">Muraenolepis orangiensis</name>
    <name type="common">Patagonian moray cod</name>
    <dbReference type="NCBI Taxonomy" id="630683"/>
    <lineage>
        <taxon>Eukaryota</taxon>
        <taxon>Metazoa</taxon>
        <taxon>Chordata</taxon>
        <taxon>Craniata</taxon>
        <taxon>Vertebrata</taxon>
        <taxon>Euteleostomi</taxon>
        <taxon>Actinopterygii</taxon>
        <taxon>Neopterygii</taxon>
        <taxon>Teleostei</taxon>
        <taxon>Neoteleostei</taxon>
        <taxon>Acanthomorphata</taxon>
        <taxon>Zeiogadaria</taxon>
        <taxon>Gadariae</taxon>
        <taxon>Gadiformes</taxon>
        <taxon>Muraenolepidoidei</taxon>
        <taxon>Muraenolepididae</taxon>
        <taxon>Muraenolepis</taxon>
    </lineage>
</organism>
<sequence>MSSMLCSVDTVRPSNHTPAAPGPLCDGPPVTAGNQTQDRTASTSSRDHACYWESYPAAAPPPVSLSGGSVAPATSDGEGWAGAGPACGEQGNVVSGGHWGEEPVPVKEEGEAEGRGGPWLTGGEGLSEEEEMVGGGGEMEEEGGGGDGEGVVVDATVGANRSAPFRTLQLEGGGRSRFSSSGHFKMSSAFTGRCGASFSLSNSHQQLLLPPSSSWTPLGGPGGGGGGGGGGSGALFRCDVCGKSFTKFPSLRRHERVHTGEKPFSCRHCAKRFSHSHQLKNHERVHTGEKPFRCHVCGRCFAQSNHMKRHLRTHGEPNRCR</sequence>
<dbReference type="Proteomes" id="UP001148018">
    <property type="component" value="Unassembled WGS sequence"/>
</dbReference>
<dbReference type="FunFam" id="3.30.160.60:FF:000744">
    <property type="entry name" value="zinc finger E-box-binding homeobox 1"/>
    <property type="match status" value="1"/>
</dbReference>
<evidence type="ECO:0000256" key="7">
    <source>
        <dbReference type="ARBA" id="ARBA00023125"/>
    </source>
</evidence>
<keyword evidence="7" id="KW-0238">DNA-binding</keyword>
<feature type="region of interest" description="Disordered" evidence="11">
    <location>
        <begin position="1"/>
        <end position="46"/>
    </location>
</feature>
<dbReference type="InterPro" id="IPR013087">
    <property type="entry name" value="Znf_C2H2_type"/>
</dbReference>
<feature type="domain" description="C2H2-type" evidence="12">
    <location>
        <begin position="292"/>
        <end position="319"/>
    </location>
</feature>
<evidence type="ECO:0000256" key="3">
    <source>
        <dbReference type="ARBA" id="ARBA00022737"/>
    </source>
</evidence>
<keyword evidence="9" id="KW-0539">Nucleus</keyword>
<dbReference type="PROSITE" id="PS00028">
    <property type="entry name" value="ZINC_FINGER_C2H2_1"/>
    <property type="match status" value="3"/>
</dbReference>